<dbReference type="GeneID" id="56036459"/>
<keyword evidence="2" id="KW-1185">Reference proteome</keyword>
<dbReference type="KEGG" id="halu:HUG12_03330"/>
<reference evidence="1 2" key="1">
    <citation type="submission" date="2020-06" db="EMBL/GenBank/DDBJ databases">
        <title>NJ-3-1, isolated from saline soil.</title>
        <authorList>
            <person name="Cui H.L."/>
            <person name="Shi X."/>
        </authorList>
    </citation>
    <scope>NUCLEOTIDE SEQUENCE [LARGE SCALE GENOMIC DNA]</scope>
    <source>
        <strain evidence="1 2">NJ-3-1</strain>
    </source>
</reference>
<accession>A0A7D5L9F7</accession>
<name>A0A7D5L9F7_9EURY</name>
<dbReference type="Proteomes" id="UP000509626">
    <property type="component" value="Chromosome"/>
</dbReference>
<evidence type="ECO:0000313" key="1">
    <source>
        <dbReference type="EMBL" id="QLG60829.1"/>
    </source>
</evidence>
<protein>
    <submittedName>
        <fullName evidence="1">Uncharacterized protein</fullName>
    </submittedName>
</protein>
<dbReference type="RefSeq" id="WP_179267415.1">
    <property type="nucleotide sequence ID" value="NZ_CP058579.1"/>
</dbReference>
<proteinExistence type="predicted"/>
<dbReference type="AlphaFoldDB" id="A0A7D5L9F7"/>
<dbReference type="OrthoDB" id="379163at2157"/>
<dbReference type="EMBL" id="CP058579">
    <property type="protein sequence ID" value="QLG60829.1"/>
    <property type="molecule type" value="Genomic_DNA"/>
</dbReference>
<evidence type="ECO:0000313" key="2">
    <source>
        <dbReference type="Proteomes" id="UP000509626"/>
    </source>
</evidence>
<organism evidence="1 2">
    <name type="scientific">Halorarum salinum</name>
    <dbReference type="NCBI Taxonomy" id="2743089"/>
    <lineage>
        <taxon>Archaea</taxon>
        <taxon>Methanobacteriati</taxon>
        <taxon>Methanobacteriota</taxon>
        <taxon>Stenosarchaea group</taxon>
        <taxon>Halobacteria</taxon>
        <taxon>Halobacteriales</taxon>
        <taxon>Haloferacaceae</taxon>
        <taxon>Halorarum</taxon>
    </lineage>
</organism>
<gene>
    <name evidence="1" type="ORF">HUG12_03330</name>
</gene>
<sequence length="220" mass="24406">MTEVNEFVLLHADRRVAAAVGQLLTGGESVEKIADEFAVAPETVENAIVESGLTEHVAGIHLNSEVDQQQQRKPPTFLQNGEPITRQKQGIRDETAKEKVSPTYEVSFTRAVLSEASQKARELVSQQVSQEFGEDATRLRVAVRATPTDQEFPDHVRWIAVEYPVDASKSSSPGMIQSPPFQFSQLEEFLPDTIDVTVELSGETFSVRNIPVAATEERWE</sequence>